<keyword evidence="9" id="KW-0407">Ion channel</keyword>
<feature type="chain" id="PRO_5032720292" evidence="11">
    <location>
        <begin position="30"/>
        <end position="370"/>
    </location>
</feature>
<dbReference type="GO" id="GO:0016020">
    <property type="term" value="C:membrane"/>
    <property type="evidence" value="ECO:0007669"/>
    <property type="project" value="UniProtKB-SubCell"/>
</dbReference>
<dbReference type="RefSeq" id="WP_183336573.1">
    <property type="nucleotide sequence ID" value="NZ_BMHX01000011.1"/>
</dbReference>
<sequence>MRCACLRATATILCALAFVVLAAALGARAQNGPGRPGGEPVTVGVHVSPPFVMKDGAHFDGMAIDLWEELAVRLGRPYAYREYDTFGDLVRATAAGEVDVAVSNLTVTEQRAQQIDFTQPWFDGGLRIMVGSGPRAGFWDVLDGLSDSGYLRYYAWIALVILVASVLLTVFDRHFDKDFPRRWRDGFAESFYTVMQVATTGRPPSRKNLFGWVGRIWQGLWLVAGVAVLAFVTSSVTSVMTTLALTSQIHGIQDLAGRTVGVLRDSVAHEYVRRTGLDHRAFLSLEEAVAALGEGSIAAIVEDAPVLEYFAHTRPGAGVRVVGPLFEPDKYAFATPHGSDLRRPLTVQLLAAHERGDIARLRTKYFGSGS</sequence>
<dbReference type="Pfam" id="PF00497">
    <property type="entry name" value="SBP_bac_3"/>
    <property type="match status" value="1"/>
</dbReference>
<evidence type="ECO:0000256" key="7">
    <source>
        <dbReference type="ARBA" id="ARBA00023170"/>
    </source>
</evidence>
<dbReference type="SUPFAM" id="SSF81324">
    <property type="entry name" value="Voltage-gated potassium channels"/>
    <property type="match status" value="1"/>
</dbReference>
<evidence type="ECO:0000313" key="15">
    <source>
        <dbReference type="Proteomes" id="UP000588017"/>
    </source>
</evidence>
<keyword evidence="11" id="KW-0732">Signal</keyword>
<dbReference type="SMART" id="SM00062">
    <property type="entry name" value="PBPb"/>
    <property type="match status" value="1"/>
</dbReference>
<evidence type="ECO:0000259" key="12">
    <source>
        <dbReference type="SMART" id="SM00062"/>
    </source>
</evidence>
<dbReference type="GO" id="GO:0015276">
    <property type="term" value="F:ligand-gated monoatomic ion channel activity"/>
    <property type="evidence" value="ECO:0007669"/>
    <property type="project" value="InterPro"/>
</dbReference>
<keyword evidence="8" id="KW-0325">Glycoprotein</keyword>
<evidence type="ECO:0000256" key="5">
    <source>
        <dbReference type="ARBA" id="ARBA00023065"/>
    </source>
</evidence>
<keyword evidence="6 10" id="KW-0472">Membrane</keyword>
<dbReference type="Gene3D" id="3.40.190.10">
    <property type="entry name" value="Periplasmic binding protein-like II"/>
    <property type="match status" value="3"/>
</dbReference>
<dbReference type="InterPro" id="IPR001638">
    <property type="entry name" value="Solute-binding_3/MltF_N"/>
</dbReference>
<evidence type="ECO:0000256" key="11">
    <source>
        <dbReference type="SAM" id="SignalP"/>
    </source>
</evidence>
<accession>A0A841KKN7</accession>
<evidence type="ECO:0000256" key="4">
    <source>
        <dbReference type="ARBA" id="ARBA00022989"/>
    </source>
</evidence>
<evidence type="ECO:0000256" key="10">
    <source>
        <dbReference type="SAM" id="Phobius"/>
    </source>
</evidence>
<evidence type="ECO:0000313" key="14">
    <source>
        <dbReference type="EMBL" id="MBB6169829.1"/>
    </source>
</evidence>
<organism evidence="14 15">
    <name type="scientific">Chelatococcus composti</name>
    <dbReference type="NCBI Taxonomy" id="1743235"/>
    <lineage>
        <taxon>Bacteria</taxon>
        <taxon>Pseudomonadati</taxon>
        <taxon>Pseudomonadota</taxon>
        <taxon>Alphaproteobacteria</taxon>
        <taxon>Hyphomicrobiales</taxon>
        <taxon>Chelatococcaceae</taxon>
        <taxon>Chelatococcus</taxon>
    </lineage>
</organism>
<dbReference type="SUPFAM" id="SSF53850">
    <property type="entry name" value="Periplasmic binding protein-like II"/>
    <property type="match status" value="1"/>
</dbReference>
<keyword evidence="5" id="KW-0406">Ion transport</keyword>
<keyword evidence="4 10" id="KW-1133">Transmembrane helix</keyword>
<dbReference type="SMART" id="SM00079">
    <property type="entry name" value="PBPe"/>
    <property type="match status" value="1"/>
</dbReference>
<name>A0A841KKN7_9HYPH</name>
<comment type="caution">
    <text evidence="14">The sequence shown here is derived from an EMBL/GenBank/DDBJ whole genome shotgun (WGS) entry which is preliminary data.</text>
</comment>
<evidence type="ECO:0000256" key="8">
    <source>
        <dbReference type="ARBA" id="ARBA00023180"/>
    </source>
</evidence>
<dbReference type="PANTHER" id="PTHR18966">
    <property type="entry name" value="IONOTROPIC GLUTAMATE RECEPTOR"/>
    <property type="match status" value="1"/>
</dbReference>
<feature type="domain" description="Ionotropic glutamate receptor C-terminal" evidence="13">
    <location>
        <begin position="40"/>
        <end position="368"/>
    </location>
</feature>
<evidence type="ECO:0000259" key="13">
    <source>
        <dbReference type="SMART" id="SM00079"/>
    </source>
</evidence>
<proteinExistence type="predicted"/>
<keyword evidence="15" id="KW-1185">Reference proteome</keyword>
<feature type="signal peptide" evidence="11">
    <location>
        <begin position="1"/>
        <end position="29"/>
    </location>
</feature>
<feature type="transmembrane region" description="Helical" evidence="10">
    <location>
        <begin position="153"/>
        <end position="171"/>
    </location>
</feature>
<evidence type="ECO:0000256" key="1">
    <source>
        <dbReference type="ARBA" id="ARBA00004141"/>
    </source>
</evidence>
<keyword evidence="2" id="KW-0813">Transport</keyword>
<reference evidence="14 15" key="1">
    <citation type="submission" date="2020-08" db="EMBL/GenBank/DDBJ databases">
        <title>Genomic Encyclopedia of Type Strains, Phase IV (KMG-IV): sequencing the most valuable type-strain genomes for metagenomic binning, comparative biology and taxonomic classification.</title>
        <authorList>
            <person name="Goeker M."/>
        </authorList>
    </citation>
    <scope>NUCLEOTIDE SEQUENCE [LARGE SCALE GENOMIC DNA]</scope>
    <source>
        <strain evidence="14 15">DSM 101465</strain>
    </source>
</reference>
<comment type="subcellular location">
    <subcellularLocation>
        <location evidence="1">Membrane</location>
        <topology evidence="1">Multi-pass membrane protein</topology>
    </subcellularLocation>
</comment>
<evidence type="ECO:0000256" key="9">
    <source>
        <dbReference type="ARBA" id="ARBA00023303"/>
    </source>
</evidence>
<keyword evidence="7" id="KW-0675">Receptor</keyword>
<dbReference type="Proteomes" id="UP000588017">
    <property type="component" value="Unassembled WGS sequence"/>
</dbReference>
<protein>
    <submittedName>
        <fullName evidence="14">ABC-type amino acid transport substrate-binding protein</fullName>
    </submittedName>
</protein>
<dbReference type="AlphaFoldDB" id="A0A841KKN7"/>
<dbReference type="InterPro" id="IPR001320">
    <property type="entry name" value="Iontro_rcpt_C"/>
</dbReference>
<feature type="domain" description="Solute-binding protein family 3/N-terminal" evidence="12">
    <location>
        <begin position="40"/>
        <end position="369"/>
    </location>
</feature>
<gene>
    <name evidence="14" type="ORF">HNQ73_003482</name>
</gene>
<evidence type="ECO:0000256" key="2">
    <source>
        <dbReference type="ARBA" id="ARBA00022448"/>
    </source>
</evidence>
<evidence type="ECO:0000256" key="3">
    <source>
        <dbReference type="ARBA" id="ARBA00022692"/>
    </source>
</evidence>
<dbReference type="InterPro" id="IPR015683">
    <property type="entry name" value="Ionotropic_Glu_rcpt"/>
</dbReference>
<dbReference type="EMBL" id="JACHEH010000012">
    <property type="protein sequence ID" value="MBB6169829.1"/>
    <property type="molecule type" value="Genomic_DNA"/>
</dbReference>
<evidence type="ECO:0000256" key="6">
    <source>
        <dbReference type="ARBA" id="ARBA00023136"/>
    </source>
</evidence>
<feature type="transmembrane region" description="Helical" evidence="10">
    <location>
        <begin position="212"/>
        <end position="232"/>
    </location>
</feature>
<keyword evidence="3 10" id="KW-0812">Transmembrane</keyword>